<dbReference type="PANTHER" id="PTHR43277">
    <property type="entry name" value="ARGININE DECARBOXYLASE"/>
    <property type="match status" value="1"/>
</dbReference>
<keyword evidence="8" id="KW-0808">Transferase</keyword>
<dbReference type="PANTHER" id="PTHR43277:SF4">
    <property type="entry name" value="ARGININE DECARBOXYLASE"/>
    <property type="match status" value="1"/>
</dbReference>
<keyword evidence="8" id="KW-0032">Aminotransferase</keyword>
<dbReference type="SUPFAM" id="SSF53383">
    <property type="entry name" value="PLP-dependent transferases"/>
    <property type="match status" value="1"/>
</dbReference>
<evidence type="ECO:0000313" key="8">
    <source>
        <dbReference type="EMBL" id="MBW6532555.1"/>
    </source>
</evidence>
<evidence type="ECO:0000256" key="3">
    <source>
        <dbReference type="ARBA" id="ARBA00022793"/>
    </source>
</evidence>
<dbReference type="Gene3D" id="3.90.100.10">
    <property type="entry name" value="Orn/Lys/Arg decarboxylase, C-terminal domain"/>
    <property type="match status" value="1"/>
</dbReference>
<keyword evidence="3" id="KW-0210">Decarboxylase</keyword>
<dbReference type="InterPro" id="IPR052357">
    <property type="entry name" value="Orn_Lys_Arg_decarboxylase-I"/>
</dbReference>
<dbReference type="Gene3D" id="3.40.640.10">
    <property type="entry name" value="Type I PLP-dependent aspartate aminotransferase-like (Major domain)"/>
    <property type="match status" value="1"/>
</dbReference>
<comment type="caution">
    <text evidence="8">The sequence shown here is derived from an EMBL/GenBank/DDBJ whole genome shotgun (WGS) entry which is preliminary data.</text>
</comment>
<keyword evidence="9" id="KW-1185">Reference proteome</keyword>
<feature type="domain" description="Orn/Lys/Arg decarboxylases family 1 pyridoxal-P attachment site" evidence="6">
    <location>
        <begin position="7"/>
        <end position="304"/>
    </location>
</feature>
<organism evidence="8 9">
    <name type="scientific">Sphingomonas citri</name>
    <dbReference type="NCBI Taxonomy" id="2862499"/>
    <lineage>
        <taxon>Bacteria</taxon>
        <taxon>Pseudomonadati</taxon>
        <taxon>Pseudomonadota</taxon>
        <taxon>Alphaproteobacteria</taxon>
        <taxon>Sphingomonadales</taxon>
        <taxon>Sphingomonadaceae</taxon>
        <taxon>Sphingomonas</taxon>
    </lineage>
</organism>
<evidence type="ECO:0000256" key="5">
    <source>
        <dbReference type="ARBA" id="ARBA00023239"/>
    </source>
</evidence>
<evidence type="ECO:0000313" key="9">
    <source>
        <dbReference type="Proteomes" id="UP000759103"/>
    </source>
</evidence>
<dbReference type="Proteomes" id="UP000759103">
    <property type="component" value="Unassembled WGS sequence"/>
</dbReference>
<proteinExistence type="inferred from homology"/>
<feature type="domain" description="Orn/Lys/Arg decarboxylase C-terminal" evidence="7">
    <location>
        <begin position="415"/>
        <end position="459"/>
    </location>
</feature>
<evidence type="ECO:0000256" key="2">
    <source>
        <dbReference type="ARBA" id="ARBA00010671"/>
    </source>
</evidence>
<protein>
    <submittedName>
        <fullName evidence="8">Aminotransferase class V-fold PLP-dependent enzyme</fullName>
    </submittedName>
</protein>
<dbReference type="InterPro" id="IPR036633">
    <property type="entry name" value="Prn/Lys/Arg_de-COase_C_sf"/>
</dbReference>
<dbReference type="InterPro" id="IPR008286">
    <property type="entry name" value="Prn/Lys/Arg_de-COase_C"/>
</dbReference>
<dbReference type="SUPFAM" id="SSF55904">
    <property type="entry name" value="Ornithine decarboxylase C-terminal domain"/>
    <property type="match status" value="1"/>
</dbReference>
<evidence type="ECO:0000259" key="6">
    <source>
        <dbReference type="Pfam" id="PF01276"/>
    </source>
</evidence>
<dbReference type="InterPro" id="IPR000310">
    <property type="entry name" value="Orn/Lys/Arg_deCO2ase_major_dom"/>
</dbReference>
<comment type="similarity">
    <text evidence="2">Belongs to the Orn/Lys/Arg decarboxylase class-I family.</text>
</comment>
<evidence type="ECO:0000256" key="1">
    <source>
        <dbReference type="ARBA" id="ARBA00001933"/>
    </source>
</evidence>
<evidence type="ECO:0000259" key="7">
    <source>
        <dbReference type="Pfam" id="PF03711"/>
    </source>
</evidence>
<keyword evidence="4" id="KW-0663">Pyridoxal phosphate</keyword>
<dbReference type="Pfam" id="PF01276">
    <property type="entry name" value="OKR_DC_1"/>
    <property type="match status" value="1"/>
</dbReference>
<name>A0ABS7BSH5_9SPHN</name>
<dbReference type="InterPro" id="IPR015424">
    <property type="entry name" value="PyrdxlP-dep_Trfase"/>
</dbReference>
<dbReference type="InterPro" id="IPR015421">
    <property type="entry name" value="PyrdxlP-dep_Trfase_major"/>
</dbReference>
<reference evidence="8 9" key="1">
    <citation type="submission" date="2021-07" db="EMBL/GenBank/DDBJ databases">
        <title>Sphingomonas sp.</title>
        <authorList>
            <person name="Feng G."/>
            <person name="Li J."/>
            <person name="Pan M."/>
        </authorList>
    </citation>
    <scope>NUCLEOTIDE SEQUENCE [LARGE SCALE GENOMIC DNA]</scope>
    <source>
        <strain evidence="8 9">RRHST34</strain>
    </source>
</reference>
<dbReference type="GO" id="GO:0008483">
    <property type="term" value="F:transaminase activity"/>
    <property type="evidence" value="ECO:0007669"/>
    <property type="project" value="UniProtKB-KW"/>
</dbReference>
<dbReference type="Pfam" id="PF03711">
    <property type="entry name" value="OKR_DC_1_C"/>
    <property type="match status" value="1"/>
</dbReference>
<comment type="cofactor">
    <cofactor evidence="1">
        <name>pyridoxal 5'-phosphate</name>
        <dbReference type="ChEBI" id="CHEBI:597326"/>
    </cofactor>
</comment>
<accession>A0ABS7BSH5</accession>
<evidence type="ECO:0000256" key="4">
    <source>
        <dbReference type="ARBA" id="ARBA00022898"/>
    </source>
</evidence>
<sequence>MDQKSAPLVEALASIERNPPVGFGAPGHNQGAAMPNGLRGLLGRRLFRADVLTPKGLDDRTEGALALQRAHEIAAEAWNADFCRFVTGGSTQSLHTVMAAVAAPGETILIAANAHKAERTYALAAGLDAIIVPVIIDAERDIEHGVAPEVLRAALASHPAARAFVLVSPTYYGVTSDIAALADICHDHGIPLIVDAAWGGAFAFCTVLPDDALTKGADVAVYSAHKTMGALAQGSVIVAKGALIDRQRLWMAYELFETTSPSVPILASLDAARRDHALRGEQLWSDVVALAEGARERIAAMTPLRVLGPAELPAGADLDVTKILIDVSALSVAGYAVDDWLYAHHRVSVGLSDARHLLAVISLGTTRADLRALEHALSDLLARLEAETDLLPPLGSIPSVATLSVDMAMPGPRALNGPAEMVRYEDAAGRIAAEMIAPAPPGVPRLVPGQRISAEHVAWLVAQRDAGAFIMDPVDPTEATLRVVS</sequence>
<gene>
    <name evidence="8" type="ORF">KZ820_17575</name>
</gene>
<dbReference type="RefSeq" id="WP_219750087.1">
    <property type="nucleotide sequence ID" value="NZ_JAHXZN010000008.1"/>
</dbReference>
<keyword evidence="5" id="KW-0456">Lyase</keyword>
<dbReference type="EMBL" id="JAHXZN010000008">
    <property type="protein sequence ID" value="MBW6532555.1"/>
    <property type="molecule type" value="Genomic_DNA"/>
</dbReference>